<evidence type="ECO:0000256" key="1">
    <source>
        <dbReference type="SAM" id="Phobius"/>
    </source>
</evidence>
<feature type="transmembrane region" description="Helical" evidence="1">
    <location>
        <begin position="295"/>
        <end position="316"/>
    </location>
</feature>
<comment type="caution">
    <text evidence="2">The sequence shown here is derived from an EMBL/GenBank/DDBJ whole genome shotgun (WGS) entry which is preliminary data.</text>
</comment>
<name>A0AAE4UXG9_9NOCA</name>
<reference evidence="2" key="1">
    <citation type="submission" date="2023-10" db="EMBL/GenBank/DDBJ databases">
        <title>Development of a sustainable strategy for remediation of hydrocarbon-contaminated territories based on the waste exchange concept.</title>
        <authorList>
            <person name="Krivoruchko A."/>
        </authorList>
    </citation>
    <scope>NUCLEOTIDE SEQUENCE</scope>
    <source>
        <strain evidence="2">IEGM 68</strain>
    </source>
</reference>
<organism evidence="2 3">
    <name type="scientific">Rhodococcus oxybenzonivorans</name>
    <dbReference type="NCBI Taxonomy" id="1990687"/>
    <lineage>
        <taxon>Bacteria</taxon>
        <taxon>Bacillati</taxon>
        <taxon>Actinomycetota</taxon>
        <taxon>Actinomycetes</taxon>
        <taxon>Mycobacteriales</taxon>
        <taxon>Nocardiaceae</taxon>
        <taxon>Rhodococcus</taxon>
    </lineage>
</organism>
<keyword evidence="1" id="KW-0472">Membrane</keyword>
<dbReference type="InterPro" id="IPR021424">
    <property type="entry name" value="PorA"/>
</dbReference>
<sequence length="339" mass="34858">MLFVVGLLLVAAAAAIRFLLVPSATKLPTDLDSTAQYTGTADLLNAQALESGDIANAVARDVPVTIDRHIYVSSSTGDTAVTHDDTTLNTPSGAIPNDHTYALDRTTLDSAPAPSGEAVEDHAGLTISLPLHPAASSDFQFYDTATRTTVPLTYVDSGTVSGRDVHNYTVDAQGPLADPTVAASLPPALPKSLLTNILPLLPANTAAEIGGAQDTLADPVPLNYTAETAITLAADTVTGAPLDATLNQKVIANLDLSGRTVSLMPVLAIDTELTDASVAASAAASAKASSQLTMIGTYAPLSLLLLGAVCIGVAWIRRHSKRTSVTSSRLDEDEVAPLG</sequence>
<dbReference type="EMBL" id="JAWLUP010000009">
    <property type="protein sequence ID" value="MDV7264289.1"/>
    <property type="molecule type" value="Genomic_DNA"/>
</dbReference>
<dbReference type="RefSeq" id="WP_317745881.1">
    <property type="nucleotide sequence ID" value="NZ_JAWLUP010000009.1"/>
</dbReference>
<dbReference type="AlphaFoldDB" id="A0AAE4UXG9"/>
<dbReference type="Pfam" id="PF11271">
    <property type="entry name" value="PorA"/>
    <property type="match status" value="1"/>
</dbReference>
<keyword evidence="1" id="KW-1133">Transmembrane helix</keyword>
<proteinExistence type="predicted"/>
<protein>
    <submittedName>
        <fullName evidence="2">Porin PorA family protein</fullName>
    </submittedName>
</protein>
<evidence type="ECO:0000313" key="2">
    <source>
        <dbReference type="EMBL" id="MDV7264289.1"/>
    </source>
</evidence>
<keyword evidence="1" id="KW-0812">Transmembrane</keyword>
<evidence type="ECO:0000313" key="3">
    <source>
        <dbReference type="Proteomes" id="UP001185863"/>
    </source>
</evidence>
<dbReference type="Proteomes" id="UP001185863">
    <property type="component" value="Unassembled WGS sequence"/>
</dbReference>
<accession>A0AAE4UXG9</accession>
<gene>
    <name evidence="2" type="ORF">R4315_06995</name>
</gene>